<name>A0AA38PM83_9AGAR</name>
<sequence>MRAWSSLSVRKNFPLIQRRQHGVLAHNLKTFLPPRTTAIINTAELQSPAIDPCVLLASELEYLRANLIGLLGSAHPTLHQLARHYFADSSRQLRPLVVLLLSRATNGLGNGWEEKKWIAEYERVNGQQEELDRPLTRSGVLSSCNTNMPDDLASFQSLFTLQTPRLIPKIPPLPPSHKMIHTPTLADPPVILPTQIRLAQLVEMIHVASSLHDDISNELHASSDGAGNKLAILGGDFLLGRACTALSCLGDDEVVELVATVIANTVEGTIWKAGNVGTRGIPVLTSPAQGWKRYLNQIYLGSVSLLAKAGRAAVILGGCKEGEIWKEIGYMYGLHIGFANQLMRDIDAFEEESQNFNEGPTGPLLYAWEDHSHLQPIIQRHFSEDGDVEHVRHTIQTSSGIERTRTLALKHAEKAREALRFLPDSDTKDALKELTLRVVDRTC</sequence>
<evidence type="ECO:0000256" key="2">
    <source>
        <dbReference type="ARBA" id="ARBA00006706"/>
    </source>
</evidence>
<keyword evidence="3 7" id="KW-0808">Transferase</keyword>
<evidence type="ECO:0000256" key="5">
    <source>
        <dbReference type="ARBA" id="ARBA00022842"/>
    </source>
</evidence>
<dbReference type="PANTHER" id="PTHR12001">
    <property type="entry name" value="GERANYLGERANYL PYROPHOSPHATE SYNTHASE"/>
    <property type="match status" value="1"/>
</dbReference>
<dbReference type="GO" id="GO:1990234">
    <property type="term" value="C:transferase complex"/>
    <property type="evidence" value="ECO:0007669"/>
    <property type="project" value="TreeGrafter"/>
</dbReference>
<dbReference type="InterPro" id="IPR000092">
    <property type="entry name" value="Polyprenyl_synt"/>
</dbReference>
<comment type="cofactor">
    <cofactor evidence="1">
        <name>Mg(2+)</name>
        <dbReference type="ChEBI" id="CHEBI:18420"/>
    </cofactor>
</comment>
<evidence type="ECO:0000256" key="3">
    <source>
        <dbReference type="ARBA" id="ARBA00022679"/>
    </source>
</evidence>
<organism evidence="8 9">
    <name type="scientific">Lentinula raphanica</name>
    <dbReference type="NCBI Taxonomy" id="153919"/>
    <lineage>
        <taxon>Eukaryota</taxon>
        <taxon>Fungi</taxon>
        <taxon>Dikarya</taxon>
        <taxon>Basidiomycota</taxon>
        <taxon>Agaricomycotina</taxon>
        <taxon>Agaricomycetes</taxon>
        <taxon>Agaricomycetidae</taxon>
        <taxon>Agaricales</taxon>
        <taxon>Marasmiineae</taxon>
        <taxon>Omphalotaceae</taxon>
        <taxon>Lentinula</taxon>
    </lineage>
</organism>
<dbReference type="GO" id="GO:0008299">
    <property type="term" value="P:isoprenoid biosynthetic process"/>
    <property type="evidence" value="ECO:0007669"/>
    <property type="project" value="UniProtKB-KW"/>
</dbReference>
<dbReference type="InterPro" id="IPR008949">
    <property type="entry name" value="Isoprenoid_synthase_dom_sf"/>
</dbReference>
<dbReference type="SUPFAM" id="SSF48576">
    <property type="entry name" value="Terpenoid synthases"/>
    <property type="match status" value="1"/>
</dbReference>
<evidence type="ECO:0000256" key="4">
    <source>
        <dbReference type="ARBA" id="ARBA00022723"/>
    </source>
</evidence>
<dbReference type="GO" id="GO:0004659">
    <property type="term" value="F:prenyltransferase activity"/>
    <property type="evidence" value="ECO:0007669"/>
    <property type="project" value="InterPro"/>
</dbReference>
<keyword evidence="9" id="KW-1185">Reference proteome</keyword>
<dbReference type="Proteomes" id="UP001163846">
    <property type="component" value="Unassembled WGS sequence"/>
</dbReference>
<evidence type="ECO:0000256" key="6">
    <source>
        <dbReference type="ARBA" id="ARBA00023229"/>
    </source>
</evidence>
<dbReference type="EMBL" id="MU805935">
    <property type="protein sequence ID" value="KAJ3845542.1"/>
    <property type="molecule type" value="Genomic_DNA"/>
</dbReference>
<dbReference type="PANTHER" id="PTHR12001:SF69">
    <property type="entry name" value="ALL TRANS-POLYPRENYL-DIPHOSPHATE SYNTHASE PDSS1"/>
    <property type="match status" value="1"/>
</dbReference>
<keyword evidence="5" id="KW-0460">Magnesium</keyword>
<keyword evidence="4" id="KW-0479">Metal-binding</keyword>
<protein>
    <submittedName>
        <fullName evidence="8">Terpenoid synthase</fullName>
    </submittedName>
</protein>
<accession>A0AA38PM83</accession>
<comment type="caution">
    <text evidence="8">The sequence shown here is derived from an EMBL/GenBank/DDBJ whole genome shotgun (WGS) entry which is preliminary data.</text>
</comment>
<reference evidence="8" key="1">
    <citation type="submission" date="2022-08" db="EMBL/GenBank/DDBJ databases">
        <authorList>
            <consortium name="DOE Joint Genome Institute"/>
            <person name="Min B."/>
            <person name="Riley R."/>
            <person name="Sierra-Patev S."/>
            <person name="Naranjo-Ortiz M."/>
            <person name="Looney B."/>
            <person name="Konkel Z."/>
            <person name="Slot J.C."/>
            <person name="Sakamoto Y."/>
            <person name="Steenwyk J.L."/>
            <person name="Rokas A."/>
            <person name="Carro J."/>
            <person name="Camarero S."/>
            <person name="Ferreira P."/>
            <person name="Molpeceres G."/>
            <person name="Ruiz-Duenas F.J."/>
            <person name="Serrano A."/>
            <person name="Henrissat B."/>
            <person name="Drula E."/>
            <person name="Hughes K.W."/>
            <person name="Mata J.L."/>
            <person name="Ishikawa N.K."/>
            <person name="Vargas-Isla R."/>
            <person name="Ushijima S."/>
            <person name="Smith C.A."/>
            <person name="Ahrendt S."/>
            <person name="Andreopoulos W."/>
            <person name="He G."/>
            <person name="Labutti K."/>
            <person name="Lipzen A."/>
            <person name="Ng V."/>
            <person name="Sandor L."/>
            <person name="Barry K."/>
            <person name="Martinez A.T."/>
            <person name="Xiao Y."/>
            <person name="Gibbons J.G."/>
            <person name="Terashima K."/>
            <person name="Hibbett D.S."/>
            <person name="Grigoriev I.V."/>
        </authorList>
    </citation>
    <scope>NUCLEOTIDE SEQUENCE</scope>
    <source>
        <strain evidence="8">TFB9207</strain>
    </source>
</reference>
<dbReference type="GO" id="GO:0006744">
    <property type="term" value="P:ubiquinone biosynthetic process"/>
    <property type="evidence" value="ECO:0007669"/>
    <property type="project" value="TreeGrafter"/>
</dbReference>
<dbReference type="AlphaFoldDB" id="A0AA38PM83"/>
<evidence type="ECO:0000313" key="9">
    <source>
        <dbReference type="Proteomes" id="UP001163846"/>
    </source>
</evidence>
<keyword evidence="6" id="KW-0414">Isoprene biosynthesis</keyword>
<gene>
    <name evidence="8" type="ORF">F5878DRAFT_1795</name>
</gene>
<proteinExistence type="inferred from homology"/>
<dbReference type="Pfam" id="PF00348">
    <property type="entry name" value="polyprenyl_synt"/>
    <property type="match status" value="1"/>
</dbReference>
<evidence type="ECO:0000313" key="8">
    <source>
        <dbReference type="EMBL" id="KAJ3845542.1"/>
    </source>
</evidence>
<dbReference type="GO" id="GO:0046872">
    <property type="term" value="F:metal ion binding"/>
    <property type="evidence" value="ECO:0007669"/>
    <property type="project" value="UniProtKB-KW"/>
</dbReference>
<evidence type="ECO:0000256" key="1">
    <source>
        <dbReference type="ARBA" id="ARBA00001946"/>
    </source>
</evidence>
<dbReference type="Gene3D" id="1.10.600.10">
    <property type="entry name" value="Farnesyl Diphosphate Synthase"/>
    <property type="match status" value="1"/>
</dbReference>
<evidence type="ECO:0000256" key="7">
    <source>
        <dbReference type="RuleBase" id="RU004466"/>
    </source>
</evidence>
<comment type="similarity">
    <text evidence="2 7">Belongs to the FPP/GGPP synthase family.</text>
</comment>